<dbReference type="PANTHER" id="PTHR12213">
    <property type="entry name" value="CORRINOID ADENOSYLTRANSFERASE"/>
    <property type="match status" value="1"/>
</dbReference>
<name>A0A381UKE8_9ZZZZ</name>
<keyword evidence="2" id="KW-0547">Nucleotide-binding</keyword>
<dbReference type="PANTHER" id="PTHR12213:SF0">
    <property type="entry name" value="CORRINOID ADENOSYLTRANSFERASE MMAB"/>
    <property type="match status" value="1"/>
</dbReference>
<dbReference type="InterPro" id="IPR036451">
    <property type="entry name" value="CblAdoTrfase-like_sf"/>
</dbReference>
<feature type="domain" description="Cobalamin adenosyltransferase-like" evidence="4">
    <location>
        <begin position="2"/>
        <end position="123"/>
    </location>
</feature>
<sequence>MIGWVMTEAKESINRDLEKIQQDLFNLGGELSSPDLPVQLLSEERLTWLEQETKKMNRELPPLKEFILPGGSELSARIHLTRTECRNAERDFIALSEVEKTIDLHKAFLNRLSDYLFVLARTVHTKDGNREIQWDHNKDQ</sequence>
<accession>A0A381UKE8</accession>
<dbReference type="GO" id="GO:0005524">
    <property type="term" value="F:ATP binding"/>
    <property type="evidence" value="ECO:0007669"/>
    <property type="project" value="UniProtKB-KW"/>
</dbReference>
<organism evidence="5">
    <name type="scientific">marine metagenome</name>
    <dbReference type="NCBI Taxonomy" id="408172"/>
    <lineage>
        <taxon>unclassified sequences</taxon>
        <taxon>metagenomes</taxon>
        <taxon>ecological metagenomes</taxon>
    </lineage>
</organism>
<dbReference type="InterPro" id="IPR016030">
    <property type="entry name" value="CblAdoTrfase-like"/>
</dbReference>
<evidence type="ECO:0000256" key="2">
    <source>
        <dbReference type="ARBA" id="ARBA00022741"/>
    </source>
</evidence>
<evidence type="ECO:0000256" key="1">
    <source>
        <dbReference type="ARBA" id="ARBA00022679"/>
    </source>
</evidence>
<dbReference type="Gene3D" id="1.20.1200.10">
    <property type="entry name" value="Cobalamin adenosyltransferase-like"/>
    <property type="match status" value="1"/>
</dbReference>
<evidence type="ECO:0000256" key="3">
    <source>
        <dbReference type="ARBA" id="ARBA00022840"/>
    </source>
</evidence>
<protein>
    <recommendedName>
        <fullName evidence="4">Cobalamin adenosyltransferase-like domain-containing protein</fullName>
    </recommendedName>
</protein>
<reference evidence="5" key="1">
    <citation type="submission" date="2018-05" db="EMBL/GenBank/DDBJ databases">
        <authorList>
            <person name="Lanie J.A."/>
            <person name="Ng W.-L."/>
            <person name="Kazmierczak K.M."/>
            <person name="Andrzejewski T.M."/>
            <person name="Davidsen T.M."/>
            <person name="Wayne K.J."/>
            <person name="Tettelin H."/>
            <person name="Glass J.I."/>
            <person name="Rusch D."/>
            <person name="Podicherti R."/>
            <person name="Tsui H.-C.T."/>
            <person name="Winkler M.E."/>
        </authorList>
    </citation>
    <scope>NUCLEOTIDE SEQUENCE</scope>
</reference>
<proteinExistence type="predicted"/>
<dbReference type="GO" id="GO:0008817">
    <property type="term" value="F:corrinoid adenosyltransferase activity"/>
    <property type="evidence" value="ECO:0007669"/>
    <property type="project" value="TreeGrafter"/>
</dbReference>
<dbReference type="Pfam" id="PF01923">
    <property type="entry name" value="Cob_adeno_trans"/>
    <property type="match status" value="1"/>
</dbReference>
<keyword evidence="3" id="KW-0067">ATP-binding</keyword>
<evidence type="ECO:0000313" key="5">
    <source>
        <dbReference type="EMBL" id="SVA28444.1"/>
    </source>
</evidence>
<keyword evidence="1" id="KW-0808">Transferase</keyword>
<dbReference type="EMBL" id="UINC01006587">
    <property type="protein sequence ID" value="SVA28444.1"/>
    <property type="molecule type" value="Genomic_DNA"/>
</dbReference>
<dbReference type="InterPro" id="IPR029499">
    <property type="entry name" value="PduO-typ"/>
</dbReference>
<evidence type="ECO:0000259" key="4">
    <source>
        <dbReference type="Pfam" id="PF01923"/>
    </source>
</evidence>
<gene>
    <name evidence="5" type="ORF">METZ01_LOCUS81298</name>
</gene>
<dbReference type="SUPFAM" id="SSF89028">
    <property type="entry name" value="Cobalamin adenosyltransferase-like"/>
    <property type="match status" value="1"/>
</dbReference>
<dbReference type="NCBIfam" id="TIGR00636">
    <property type="entry name" value="PduO_Nterm"/>
    <property type="match status" value="1"/>
</dbReference>
<dbReference type="AlphaFoldDB" id="A0A381UKE8"/>